<proteinExistence type="predicted"/>
<gene>
    <name evidence="3" type="ORF">PBRASI_LOCUS3113</name>
</gene>
<dbReference type="GO" id="GO:0000981">
    <property type="term" value="F:DNA-binding transcription factor activity, RNA polymerase II-specific"/>
    <property type="evidence" value="ECO:0007669"/>
    <property type="project" value="TreeGrafter"/>
</dbReference>
<feature type="domain" description="Myb-like" evidence="1">
    <location>
        <begin position="1"/>
        <end position="46"/>
    </location>
</feature>
<dbReference type="Pfam" id="PF00249">
    <property type="entry name" value="Myb_DNA-binding"/>
    <property type="match status" value="1"/>
</dbReference>
<dbReference type="Proteomes" id="UP000789739">
    <property type="component" value="Unassembled WGS sequence"/>
</dbReference>
<dbReference type="OrthoDB" id="2143914at2759"/>
<accession>A0A9N9F5G8</accession>
<dbReference type="InterPro" id="IPR050560">
    <property type="entry name" value="MYB_TF"/>
</dbReference>
<feature type="domain" description="Myb-like" evidence="1">
    <location>
        <begin position="47"/>
        <end position="97"/>
    </location>
</feature>
<dbReference type="Pfam" id="PF13921">
    <property type="entry name" value="Myb_DNA-bind_6"/>
    <property type="match status" value="1"/>
</dbReference>
<organism evidence="3 4">
    <name type="scientific">Paraglomus brasilianum</name>
    <dbReference type="NCBI Taxonomy" id="144538"/>
    <lineage>
        <taxon>Eukaryota</taxon>
        <taxon>Fungi</taxon>
        <taxon>Fungi incertae sedis</taxon>
        <taxon>Mucoromycota</taxon>
        <taxon>Glomeromycotina</taxon>
        <taxon>Glomeromycetes</taxon>
        <taxon>Paraglomerales</taxon>
        <taxon>Paraglomeraceae</taxon>
        <taxon>Paraglomus</taxon>
    </lineage>
</organism>
<evidence type="ECO:0000313" key="4">
    <source>
        <dbReference type="Proteomes" id="UP000789739"/>
    </source>
</evidence>
<keyword evidence="4" id="KW-1185">Reference proteome</keyword>
<dbReference type="PROSITE" id="PS51294">
    <property type="entry name" value="HTH_MYB"/>
    <property type="match status" value="2"/>
</dbReference>
<dbReference type="EMBL" id="CAJVPI010000269">
    <property type="protein sequence ID" value="CAG8511038.1"/>
    <property type="molecule type" value="Genomic_DNA"/>
</dbReference>
<protein>
    <submittedName>
        <fullName evidence="3">318_t:CDS:1</fullName>
    </submittedName>
</protein>
<dbReference type="InterPro" id="IPR001005">
    <property type="entry name" value="SANT/Myb"/>
</dbReference>
<name>A0A9N9F5G8_9GLOM</name>
<reference evidence="3" key="1">
    <citation type="submission" date="2021-06" db="EMBL/GenBank/DDBJ databases">
        <authorList>
            <person name="Kallberg Y."/>
            <person name="Tangrot J."/>
            <person name="Rosling A."/>
        </authorList>
    </citation>
    <scope>NUCLEOTIDE SEQUENCE</scope>
    <source>
        <strain evidence="3">BR232B</strain>
    </source>
</reference>
<dbReference type="SUPFAM" id="SSF46689">
    <property type="entry name" value="Homeodomain-like"/>
    <property type="match status" value="1"/>
</dbReference>
<dbReference type="InterPro" id="IPR009057">
    <property type="entry name" value="Homeodomain-like_sf"/>
</dbReference>
<dbReference type="InterPro" id="IPR017930">
    <property type="entry name" value="Myb_dom"/>
</dbReference>
<feature type="domain" description="HTH myb-type" evidence="2">
    <location>
        <begin position="51"/>
        <end position="101"/>
    </location>
</feature>
<feature type="domain" description="HTH myb-type" evidence="2">
    <location>
        <begin position="1"/>
        <end position="50"/>
    </location>
</feature>
<comment type="caution">
    <text evidence="3">The sequence shown here is derived from an EMBL/GenBank/DDBJ whole genome shotgun (WGS) entry which is preliminary data.</text>
</comment>
<dbReference type="GO" id="GO:0000978">
    <property type="term" value="F:RNA polymerase II cis-regulatory region sequence-specific DNA binding"/>
    <property type="evidence" value="ECO:0007669"/>
    <property type="project" value="TreeGrafter"/>
</dbReference>
<evidence type="ECO:0000259" key="1">
    <source>
        <dbReference type="PROSITE" id="PS50090"/>
    </source>
</evidence>
<dbReference type="PROSITE" id="PS50090">
    <property type="entry name" value="MYB_LIKE"/>
    <property type="match status" value="2"/>
</dbReference>
<dbReference type="AlphaFoldDB" id="A0A9N9F5G8"/>
<dbReference type="SMART" id="SM00717">
    <property type="entry name" value="SANT"/>
    <property type="match status" value="2"/>
</dbReference>
<dbReference type="GO" id="GO:0005634">
    <property type="term" value="C:nucleus"/>
    <property type="evidence" value="ECO:0007669"/>
    <property type="project" value="TreeGrafter"/>
</dbReference>
<dbReference type="PANTHER" id="PTHR45614">
    <property type="entry name" value="MYB PROTEIN-RELATED"/>
    <property type="match status" value="1"/>
</dbReference>
<evidence type="ECO:0000259" key="2">
    <source>
        <dbReference type="PROSITE" id="PS51294"/>
    </source>
</evidence>
<dbReference type="CDD" id="cd00167">
    <property type="entry name" value="SANT"/>
    <property type="match status" value="2"/>
</dbReference>
<evidence type="ECO:0000313" key="3">
    <source>
        <dbReference type="EMBL" id="CAG8511038.1"/>
    </source>
</evidence>
<dbReference type="Gene3D" id="1.10.10.60">
    <property type="entry name" value="Homeodomain-like"/>
    <property type="match status" value="2"/>
</dbReference>
<sequence length="114" mass="13519">MEKWSSQEDTTLIDLYNVCGPKWVTISRMLRTKSAHQCAERWQSALRPGINKRPFNTFENNTVRRLYGVHGPRWSRICSSFPDRTPKMIKSSWENMQAEEERIQMQMSITRLLN</sequence>